<dbReference type="Proteomes" id="UP000015101">
    <property type="component" value="Unassembled WGS sequence"/>
</dbReference>
<dbReference type="InParanoid" id="T1EVM9"/>
<keyword evidence="3" id="KW-1185">Reference proteome</keyword>
<reference evidence="1 3" key="2">
    <citation type="journal article" date="2013" name="Nature">
        <title>Insights into bilaterian evolution from three spiralian genomes.</title>
        <authorList>
            <person name="Simakov O."/>
            <person name="Marletaz F."/>
            <person name="Cho S.J."/>
            <person name="Edsinger-Gonzales E."/>
            <person name="Havlak P."/>
            <person name="Hellsten U."/>
            <person name="Kuo D.H."/>
            <person name="Larsson T."/>
            <person name="Lv J."/>
            <person name="Arendt D."/>
            <person name="Savage R."/>
            <person name="Osoegawa K."/>
            <person name="de Jong P."/>
            <person name="Grimwood J."/>
            <person name="Chapman J.A."/>
            <person name="Shapiro H."/>
            <person name="Aerts A."/>
            <person name="Otillar R.P."/>
            <person name="Terry A.Y."/>
            <person name="Boore J.L."/>
            <person name="Grigoriev I.V."/>
            <person name="Lindberg D.R."/>
            <person name="Seaver E.C."/>
            <person name="Weisblat D.A."/>
            <person name="Putnam N.H."/>
            <person name="Rokhsar D.S."/>
        </authorList>
    </citation>
    <scope>NUCLEOTIDE SEQUENCE</scope>
</reference>
<dbReference type="GeneID" id="20200629"/>
<organism evidence="2 3">
    <name type="scientific">Helobdella robusta</name>
    <name type="common">Californian leech</name>
    <dbReference type="NCBI Taxonomy" id="6412"/>
    <lineage>
        <taxon>Eukaryota</taxon>
        <taxon>Metazoa</taxon>
        <taxon>Spiralia</taxon>
        <taxon>Lophotrochozoa</taxon>
        <taxon>Annelida</taxon>
        <taxon>Clitellata</taxon>
        <taxon>Hirudinea</taxon>
        <taxon>Rhynchobdellida</taxon>
        <taxon>Glossiphoniidae</taxon>
        <taxon>Helobdella</taxon>
    </lineage>
</organism>
<evidence type="ECO:0000313" key="3">
    <source>
        <dbReference type="Proteomes" id="UP000015101"/>
    </source>
</evidence>
<dbReference type="RefSeq" id="XP_009027754.1">
    <property type="nucleotide sequence ID" value="XM_009029506.1"/>
</dbReference>
<reference evidence="2" key="3">
    <citation type="submission" date="2015-06" db="UniProtKB">
        <authorList>
            <consortium name="EnsemblMetazoa"/>
        </authorList>
    </citation>
    <scope>IDENTIFICATION</scope>
</reference>
<name>T1EVM9_HELRO</name>
<dbReference type="EMBL" id="AMQM01001728">
    <property type="status" value="NOT_ANNOTATED_CDS"/>
    <property type="molecule type" value="Genomic_DNA"/>
</dbReference>
<reference evidence="3" key="1">
    <citation type="submission" date="2012-12" db="EMBL/GenBank/DDBJ databases">
        <authorList>
            <person name="Hellsten U."/>
            <person name="Grimwood J."/>
            <person name="Chapman J.A."/>
            <person name="Shapiro H."/>
            <person name="Aerts A."/>
            <person name="Otillar R.P."/>
            <person name="Terry A.Y."/>
            <person name="Boore J.L."/>
            <person name="Simakov O."/>
            <person name="Marletaz F."/>
            <person name="Cho S.-J."/>
            <person name="Edsinger-Gonzales E."/>
            <person name="Havlak P."/>
            <person name="Kuo D.-H."/>
            <person name="Larsson T."/>
            <person name="Lv J."/>
            <person name="Arendt D."/>
            <person name="Savage R."/>
            <person name="Osoegawa K."/>
            <person name="de Jong P."/>
            <person name="Lindberg D.R."/>
            <person name="Seaver E.C."/>
            <person name="Weisblat D.A."/>
            <person name="Putnam N.H."/>
            <person name="Grigoriev I.V."/>
            <person name="Rokhsar D.S."/>
        </authorList>
    </citation>
    <scope>NUCLEOTIDE SEQUENCE</scope>
</reference>
<dbReference type="CTD" id="20200629"/>
<sequence length="113" mass="12493">MSSGPMSWSSPTYPPNEMSYYDTSKMGRMEYSRMMSPTNQNALNSGGGYYLNGRGNVGGQAMMGGMMRSNMAVVERGVPYSSQFFLLNLSLYKLQLPLMDVRAVISIKPSIHS</sequence>
<accession>T1EVM9</accession>
<evidence type="ECO:0000313" key="1">
    <source>
        <dbReference type="EMBL" id="ESN94722.1"/>
    </source>
</evidence>
<dbReference type="AlphaFoldDB" id="T1EVM9"/>
<dbReference type="HOGENOM" id="CLU_2136183_0_0_1"/>
<evidence type="ECO:0000313" key="2">
    <source>
        <dbReference type="EnsemblMetazoa" id="HelroP164611"/>
    </source>
</evidence>
<dbReference type="EMBL" id="KB097571">
    <property type="protein sequence ID" value="ESN94722.1"/>
    <property type="molecule type" value="Genomic_DNA"/>
</dbReference>
<proteinExistence type="predicted"/>
<dbReference type="KEGG" id="hro:HELRODRAFT_164611"/>
<dbReference type="EnsemblMetazoa" id="HelroT164611">
    <property type="protein sequence ID" value="HelroP164611"/>
    <property type="gene ID" value="HelroG164611"/>
</dbReference>
<protein>
    <submittedName>
        <fullName evidence="1 2">Uncharacterized protein</fullName>
    </submittedName>
</protein>
<gene>
    <name evidence="2" type="primary">20200629</name>
    <name evidence="1" type="ORF">HELRODRAFT_164611</name>
</gene>